<name>A0AAV9RQ88_9TELE</name>
<protein>
    <recommendedName>
        <fullName evidence="3">Secreted protein</fullName>
    </recommendedName>
</protein>
<evidence type="ECO:0000313" key="2">
    <source>
        <dbReference type="Proteomes" id="UP001311232"/>
    </source>
</evidence>
<evidence type="ECO:0008006" key="3">
    <source>
        <dbReference type="Google" id="ProtNLM"/>
    </source>
</evidence>
<dbReference type="EMBL" id="JAHHUM010001506">
    <property type="protein sequence ID" value="KAK5611058.1"/>
    <property type="molecule type" value="Genomic_DNA"/>
</dbReference>
<dbReference type="Proteomes" id="UP001311232">
    <property type="component" value="Unassembled WGS sequence"/>
</dbReference>
<proteinExistence type="predicted"/>
<dbReference type="AlphaFoldDB" id="A0AAV9RQ88"/>
<gene>
    <name evidence="1" type="ORF">CRENBAI_022632</name>
</gene>
<accession>A0AAV9RQ88</accession>
<keyword evidence="2" id="KW-1185">Reference proteome</keyword>
<reference evidence="1 2" key="1">
    <citation type="submission" date="2021-06" db="EMBL/GenBank/DDBJ databases">
        <authorList>
            <person name="Palmer J.M."/>
        </authorList>
    </citation>
    <scope>NUCLEOTIDE SEQUENCE [LARGE SCALE GENOMIC DNA]</scope>
    <source>
        <strain evidence="1 2">MEX-2019</strain>
        <tissue evidence="1">Muscle</tissue>
    </source>
</reference>
<comment type="caution">
    <text evidence="1">The sequence shown here is derived from an EMBL/GenBank/DDBJ whole genome shotgun (WGS) entry which is preliminary data.</text>
</comment>
<sequence>MTWITHLVAVEDALLPACLCMKSVNNLWLKAGVCEDEDDDDVCVFAPTLNVFLSGPGEILGKCLSVFASVCVCTLTFEPLARGVDAHHSDGVHKRGRRQSYVCRCLRARQFG</sequence>
<organism evidence="1 2">
    <name type="scientific">Crenichthys baileyi</name>
    <name type="common">White River springfish</name>
    <dbReference type="NCBI Taxonomy" id="28760"/>
    <lineage>
        <taxon>Eukaryota</taxon>
        <taxon>Metazoa</taxon>
        <taxon>Chordata</taxon>
        <taxon>Craniata</taxon>
        <taxon>Vertebrata</taxon>
        <taxon>Euteleostomi</taxon>
        <taxon>Actinopterygii</taxon>
        <taxon>Neopterygii</taxon>
        <taxon>Teleostei</taxon>
        <taxon>Neoteleostei</taxon>
        <taxon>Acanthomorphata</taxon>
        <taxon>Ovalentaria</taxon>
        <taxon>Atherinomorphae</taxon>
        <taxon>Cyprinodontiformes</taxon>
        <taxon>Goodeidae</taxon>
        <taxon>Crenichthys</taxon>
    </lineage>
</organism>
<evidence type="ECO:0000313" key="1">
    <source>
        <dbReference type="EMBL" id="KAK5611058.1"/>
    </source>
</evidence>